<keyword evidence="3" id="KW-0804">Transcription</keyword>
<dbReference type="PRINTS" id="PR00032">
    <property type="entry name" value="HTHARAC"/>
</dbReference>
<sequence length="342" mass="39048">MSYRGISLSSELVIDQLFSLHYFEYMNSFYFPGESHPFWEFVCVDKGDVTIGAGERSFSLTRGQIAFHQPNEFHWVRAGGKTAPCLIVVSFSSPSPFMEFFRGKILHITDPDRRLLAQIVQEARGFLIGRLDDPYQTSLSVRPDAPAGAAQVIRTCLEQFLIGLFRRYASDSCRTGWIKKGKRFPEKGAETTFPVPEKTMKENEDETIFEKISQYLSGNLAAHLTIDRICSDNLIGRSRLQKLFHEKCGQGVIEYYSRMKVEAAKQMIRDEQMNFTQIAESLGYSSIHYFSRQFKKLAGMTPSEYASSIRAISERPPLHMQHAGRRKTSPDSNRRSTQYAKS</sequence>
<evidence type="ECO:0000256" key="1">
    <source>
        <dbReference type="ARBA" id="ARBA00023015"/>
    </source>
</evidence>
<dbReference type="InterPro" id="IPR009057">
    <property type="entry name" value="Homeodomain-like_sf"/>
</dbReference>
<feature type="region of interest" description="Disordered" evidence="4">
    <location>
        <begin position="314"/>
        <end position="342"/>
    </location>
</feature>
<keyword evidence="2" id="KW-0238">DNA-binding</keyword>
<evidence type="ECO:0000313" key="6">
    <source>
        <dbReference type="EMBL" id="HJC09649.1"/>
    </source>
</evidence>
<dbReference type="PROSITE" id="PS01124">
    <property type="entry name" value="HTH_ARAC_FAMILY_2"/>
    <property type="match status" value="1"/>
</dbReference>
<evidence type="ECO:0000259" key="5">
    <source>
        <dbReference type="PROSITE" id="PS01124"/>
    </source>
</evidence>
<dbReference type="Pfam" id="PF12833">
    <property type="entry name" value="HTH_18"/>
    <property type="match status" value="1"/>
</dbReference>
<dbReference type="PANTHER" id="PTHR43280">
    <property type="entry name" value="ARAC-FAMILY TRANSCRIPTIONAL REGULATOR"/>
    <property type="match status" value="1"/>
</dbReference>
<dbReference type="InterPro" id="IPR018062">
    <property type="entry name" value="HTH_AraC-typ_CS"/>
</dbReference>
<keyword evidence="1" id="KW-0805">Transcription regulation</keyword>
<gene>
    <name evidence="6" type="ORF">H9935_02405</name>
</gene>
<dbReference type="InterPro" id="IPR014710">
    <property type="entry name" value="RmlC-like_jellyroll"/>
</dbReference>
<dbReference type="SUPFAM" id="SSF46689">
    <property type="entry name" value="Homeodomain-like"/>
    <property type="match status" value="1"/>
</dbReference>
<proteinExistence type="predicted"/>
<accession>A0A9D2N3U9</accession>
<dbReference type="SMART" id="SM00342">
    <property type="entry name" value="HTH_ARAC"/>
    <property type="match status" value="1"/>
</dbReference>
<evidence type="ECO:0000256" key="2">
    <source>
        <dbReference type="ARBA" id="ARBA00023125"/>
    </source>
</evidence>
<dbReference type="Gene3D" id="1.10.10.60">
    <property type="entry name" value="Homeodomain-like"/>
    <property type="match status" value="1"/>
</dbReference>
<comment type="caution">
    <text evidence="6">The sequence shown here is derived from an EMBL/GenBank/DDBJ whole genome shotgun (WGS) entry which is preliminary data.</text>
</comment>
<name>A0A9D2N3U9_9FIRM</name>
<evidence type="ECO:0000256" key="3">
    <source>
        <dbReference type="ARBA" id="ARBA00023163"/>
    </source>
</evidence>
<dbReference type="InterPro" id="IPR018060">
    <property type="entry name" value="HTH_AraC"/>
</dbReference>
<dbReference type="GO" id="GO:0043565">
    <property type="term" value="F:sequence-specific DNA binding"/>
    <property type="evidence" value="ECO:0007669"/>
    <property type="project" value="InterPro"/>
</dbReference>
<dbReference type="SUPFAM" id="SSF51182">
    <property type="entry name" value="RmlC-like cupins"/>
    <property type="match status" value="1"/>
</dbReference>
<dbReference type="PANTHER" id="PTHR43280:SF2">
    <property type="entry name" value="HTH-TYPE TRANSCRIPTIONAL REGULATOR EXSA"/>
    <property type="match status" value="1"/>
</dbReference>
<dbReference type="InterPro" id="IPR011051">
    <property type="entry name" value="RmlC_Cupin_sf"/>
</dbReference>
<evidence type="ECO:0000313" key="7">
    <source>
        <dbReference type="Proteomes" id="UP000823893"/>
    </source>
</evidence>
<dbReference type="PROSITE" id="PS00041">
    <property type="entry name" value="HTH_ARAC_FAMILY_1"/>
    <property type="match status" value="1"/>
</dbReference>
<dbReference type="Proteomes" id="UP000823893">
    <property type="component" value="Unassembled WGS sequence"/>
</dbReference>
<evidence type="ECO:0000256" key="4">
    <source>
        <dbReference type="SAM" id="MobiDB-lite"/>
    </source>
</evidence>
<reference evidence="6" key="2">
    <citation type="submission" date="2021-04" db="EMBL/GenBank/DDBJ databases">
        <authorList>
            <person name="Gilroy R."/>
        </authorList>
    </citation>
    <scope>NUCLEOTIDE SEQUENCE</scope>
    <source>
        <strain evidence="6">ChiSxjej6B18-287</strain>
    </source>
</reference>
<protein>
    <submittedName>
        <fullName evidence="6">AraC family transcriptional regulator</fullName>
    </submittedName>
</protein>
<organism evidence="6 7">
    <name type="scientific">Candidatus Blautia merdigallinarum</name>
    <dbReference type="NCBI Taxonomy" id="2838495"/>
    <lineage>
        <taxon>Bacteria</taxon>
        <taxon>Bacillati</taxon>
        <taxon>Bacillota</taxon>
        <taxon>Clostridia</taxon>
        <taxon>Lachnospirales</taxon>
        <taxon>Lachnospiraceae</taxon>
        <taxon>Blautia</taxon>
    </lineage>
</organism>
<dbReference type="Gene3D" id="2.60.120.10">
    <property type="entry name" value="Jelly Rolls"/>
    <property type="match status" value="1"/>
</dbReference>
<dbReference type="EMBL" id="DWWV01000029">
    <property type="protein sequence ID" value="HJC09649.1"/>
    <property type="molecule type" value="Genomic_DNA"/>
</dbReference>
<dbReference type="GO" id="GO:0003700">
    <property type="term" value="F:DNA-binding transcription factor activity"/>
    <property type="evidence" value="ECO:0007669"/>
    <property type="project" value="InterPro"/>
</dbReference>
<reference evidence="6" key="1">
    <citation type="journal article" date="2021" name="PeerJ">
        <title>Extensive microbial diversity within the chicken gut microbiome revealed by metagenomics and culture.</title>
        <authorList>
            <person name="Gilroy R."/>
            <person name="Ravi A."/>
            <person name="Getino M."/>
            <person name="Pursley I."/>
            <person name="Horton D.L."/>
            <person name="Alikhan N.F."/>
            <person name="Baker D."/>
            <person name="Gharbi K."/>
            <person name="Hall N."/>
            <person name="Watson M."/>
            <person name="Adriaenssens E.M."/>
            <person name="Foster-Nyarko E."/>
            <person name="Jarju S."/>
            <person name="Secka A."/>
            <person name="Antonio M."/>
            <person name="Oren A."/>
            <person name="Chaudhuri R.R."/>
            <person name="La Ragione R."/>
            <person name="Hildebrand F."/>
            <person name="Pallen M.J."/>
        </authorList>
    </citation>
    <scope>NUCLEOTIDE SEQUENCE</scope>
    <source>
        <strain evidence="6">ChiSxjej6B18-287</strain>
    </source>
</reference>
<dbReference type="AlphaFoldDB" id="A0A9D2N3U9"/>
<dbReference type="InterPro" id="IPR020449">
    <property type="entry name" value="Tscrpt_reg_AraC-type_HTH"/>
</dbReference>
<feature type="domain" description="HTH araC/xylS-type" evidence="5">
    <location>
        <begin position="210"/>
        <end position="308"/>
    </location>
</feature>